<proteinExistence type="inferred from homology"/>
<evidence type="ECO:0000256" key="3">
    <source>
        <dbReference type="ARBA" id="ARBA00022723"/>
    </source>
</evidence>
<protein>
    <submittedName>
        <fullName evidence="7">Spo11/DNA topoisomerase VI subunit A, Heavy metal-associated domain, HMA</fullName>
    </submittedName>
</protein>
<keyword evidence="7" id="KW-0413">Isomerase</keyword>
<evidence type="ECO:0000256" key="2">
    <source>
        <dbReference type="ARBA" id="ARBA00022481"/>
    </source>
</evidence>
<evidence type="ECO:0000259" key="6">
    <source>
        <dbReference type="PROSITE" id="PS50846"/>
    </source>
</evidence>
<dbReference type="CDD" id="cd00371">
    <property type="entry name" value="HMA"/>
    <property type="match status" value="1"/>
</dbReference>
<gene>
    <name evidence="7" type="ORF">CTI12_AA049520</name>
</gene>
<dbReference type="EMBL" id="PKPP01000235">
    <property type="protein sequence ID" value="PWA95538.1"/>
    <property type="molecule type" value="Genomic_DNA"/>
</dbReference>
<organism evidence="7 8">
    <name type="scientific">Artemisia annua</name>
    <name type="common">Sweet wormwood</name>
    <dbReference type="NCBI Taxonomy" id="35608"/>
    <lineage>
        <taxon>Eukaryota</taxon>
        <taxon>Viridiplantae</taxon>
        <taxon>Streptophyta</taxon>
        <taxon>Embryophyta</taxon>
        <taxon>Tracheophyta</taxon>
        <taxon>Spermatophyta</taxon>
        <taxon>Magnoliopsida</taxon>
        <taxon>eudicotyledons</taxon>
        <taxon>Gunneridae</taxon>
        <taxon>Pentapetalae</taxon>
        <taxon>asterids</taxon>
        <taxon>campanulids</taxon>
        <taxon>Asterales</taxon>
        <taxon>Asteraceae</taxon>
        <taxon>Asteroideae</taxon>
        <taxon>Anthemideae</taxon>
        <taxon>Artemisiinae</taxon>
        <taxon>Artemisia</taxon>
    </lineage>
</organism>
<keyword evidence="4" id="KW-0449">Lipoprotein</keyword>
<dbReference type="AlphaFoldDB" id="A0A2U1QC07"/>
<reference evidence="7 8" key="1">
    <citation type="journal article" date="2018" name="Mol. Plant">
        <title>The genome of Artemisia annua provides insight into the evolution of Asteraceae family and artemisinin biosynthesis.</title>
        <authorList>
            <person name="Shen Q."/>
            <person name="Zhang L."/>
            <person name="Liao Z."/>
            <person name="Wang S."/>
            <person name="Yan T."/>
            <person name="Shi P."/>
            <person name="Liu M."/>
            <person name="Fu X."/>
            <person name="Pan Q."/>
            <person name="Wang Y."/>
            <person name="Lv Z."/>
            <person name="Lu X."/>
            <person name="Zhang F."/>
            <person name="Jiang W."/>
            <person name="Ma Y."/>
            <person name="Chen M."/>
            <person name="Hao X."/>
            <person name="Li L."/>
            <person name="Tang Y."/>
            <person name="Lv G."/>
            <person name="Zhou Y."/>
            <person name="Sun X."/>
            <person name="Brodelius P.E."/>
            <person name="Rose J.K.C."/>
            <person name="Tang K."/>
        </authorList>
    </citation>
    <scope>NUCLEOTIDE SEQUENCE [LARGE SCALE GENOMIC DNA]</scope>
    <source>
        <strain evidence="8">cv. Huhao1</strain>
        <tissue evidence="7">Leaf</tissue>
    </source>
</reference>
<evidence type="ECO:0000256" key="5">
    <source>
        <dbReference type="ARBA" id="ARBA00024045"/>
    </source>
</evidence>
<dbReference type="GO" id="GO:0016853">
    <property type="term" value="F:isomerase activity"/>
    <property type="evidence" value="ECO:0007669"/>
    <property type="project" value="UniProtKB-KW"/>
</dbReference>
<evidence type="ECO:0000313" key="7">
    <source>
        <dbReference type="EMBL" id="PWA95538.1"/>
    </source>
</evidence>
<keyword evidence="8" id="KW-1185">Reference proteome</keyword>
<comment type="similarity">
    <text evidence="5">Belongs to the HIPP family.</text>
</comment>
<dbReference type="InterPro" id="IPR006121">
    <property type="entry name" value="HMA_dom"/>
</dbReference>
<evidence type="ECO:0000256" key="4">
    <source>
        <dbReference type="ARBA" id="ARBA00023289"/>
    </source>
</evidence>
<dbReference type="SUPFAM" id="SSF55008">
    <property type="entry name" value="HMA, heavy metal-associated domain"/>
    <property type="match status" value="1"/>
</dbReference>
<keyword evidence="3" id="KW-0479">Metal-binding</keyword>
<dbReference type="STRING" id="35608.A0A2U1QC07"/>
<dbReference type="GO" id="GO:0016020">
    <property type="term" value="C:membrane"/>
    <property type="evidence" value="ECO:0007669"/>
    <property type="project" value="UniProtKB-SubCell"/>
</dbReference>
<dbReference type="PANTHER" id="PTHR45868">
    <property type="entry name" value="HEAVY METAL-ASSOCIATED ISOPRENYLATED PLANT PROTEIN 33-RELATED"/>
    <property type="match status" value="1"/>
</dbReference>
<comment type="subcellular location">
    <subcellularLocation>
        <location evidence="1">Membrane</location>
        <topology evidence="1">Peripheral membrane protein</topology>
    </subcellularLocation>
</comment>
<comment type="caution">
    <text evidence="7">The sequence shown here is derived from an EMBL/GenBank/DDBJ whole genome shotgun (WGS) entry which is preliminary data.</text>
</comment>
<keyword evidence="4" id="KW-0636">Prenylation</keyword>
<dbReference type="GO" id="GO:0009626">
    <property type="term" value="P:plant-type hypersensitive response"/>
    <property type="evidence" value="ECO:0007669"/>
    <property type="project" value="UniProtKB-KW"/>
</dbReference>
<dbReference type="Pfam" id="PF00403">
    <property type="entry name" value="HMA"/>
    <property type="match status" value="1"/>
</dbReference>
<dbReference type="PANTHER" id="PTHR45868:SF63">
    <property type="entry name" value="HMA DOMAIN-CONTAINING PROTEIN"/>
    <property type="match status" value="1"/>
</dbReference>
<dbReference type="InterPro" id="IPR036163">
    <property type="entry name" value="HMA_dom_sf"/>
</dbReference>
<dbReference type="Gene3D" id="3.30.70.100">
    <property type="match status" value="1"/>
</dbReference>
<dbReference type="GO" id="GO:0046872">
    <property type="term" value="F:metal ion binding"/>
    <property type="evidence" value="ECO:0007669"/>
    <property type="project" value="UniProtKB-KW"/>
</dbReference>
<dbReference type="OrthoDB" id="1110082at2759"/>
<evidence type="ECO:0000313" key="8">
    <source>
        <dbReference type="Proteomes" id="UP000245207"/>
    </source>
</evidence>
<evidence type="ECO:0000256" key="1">
    <source>
        <dbReference type="ARBA" id="ARBA00004170"/>
    </source>
</evidence>
<dbReference type="Proteomes" id="UP000245207">
    <property type="component" value="Unassembled WGS sequence"/>
</dbReference>
<feature type="domain" description="HMA" evidence="6">
    <location>
        <begin position="7"/>
        <end position="70"/>
    </location>
</feature>
<dbReference type="PROSITE" id="PS50846">
    <property type="entry name" value="HMA_2"/>
    <property type="match status" value="1"/>
</dbReference>
<accession>A0A2U1QC07</accession>
<sequence>MAIAYADMECLLRVDTKCPSCVQKTLRVLSSVVGVYEVSMDAEKKLFRISGEVDPNILVKQLFDAGKHAELVSFKAKHPHLRYQNYNSHASSSSYGGGYVPYHRDGYNYGSYGGGYNLLPEHPYGMQRMAPPQIEYPSSYNNTYGYQNPLPLATNVPSYPYQERDPYGNYYDGMNGCCIM</sequence>
<keyword evidence="2" id="KW-0488">Methylation</keyword>
<name>A0A2U1QC07_ARTAN</name>